<comment type="similarity">
    <text evidence="1">Belongs to the peptidase S16 family.</text>
</comment>
<dbReference type="GO" id="GO:0006508">
    <property type="term" value="P:proteolysis"/>
    <property type="evidence" value="ECO:0007669"/>
    <property type="project" value="UniProtKB-KW"/>
</dbReference>
<comment type="caution">
    <text evidence="3">The sequence shown here is derived from an EMBL/GenBank/DDBJ whole genome shotgun (WGS) entry which is preliminary data.</text>
</comment>
<dbReference type="SUPFAM" id="SSF50156">
    <property type="entry name" value="PDZ domain-like"/>
    <property type="match status" value="1"/>
</dbReference>
<keyword evidence="4" id="KW-1185">Reference proteome</keyword>
<dbReference type="GO" id="GO:0005524">
    <property type="term" value="F:ATP binding"/>
    <property type="evidence" value="ECO:0007669"/>
    <property type="project" value="InterPro"/>
</dbReference>
<name>A0A3A5HFD0_9ACTN</name>
<sequence length="351" mass="37203">MTRRTTATLVAGGMTALLALGVLALPLPYVRYQPGVTIDLLSETKGDERIEVTGHKVYRDDGELRMLTIMATPPKTRITLMTAMSAWLSPDDSVKPYDEVYGKDETEKQQERDAAVQMSTSQDDAIVAAMTQLGYDVPRVPVVGPLTDGKPAVGKLVPRDRYLKIGGTPIKSWDDVVKAISGATPGKPLQFVVERAGKKVTTEIEPVLDGGRVVIGVARAYDYKMPFTVKVNVAENIGGPSAGLLFALSIYDTLTPGSLTGGRRIAGTGTITPEGAVGPIGGIQQKVAGARRAGATLFLVPAVNCDEAVTGARGSMRLTAVETLADAEKAITTYAANPKADLPTCEEYLAR</sequence>
<dbReference type="SUPFAM" id="SSF54211">
    <property type="entry name" value="Ribosomal protein S5 domain 2-like"/>
    <property type="match status" value="1"/>
</dbReference>
<evidence type="ECO:0000256" key="1">
    <source>
        <dbReference type="PROSITE-ProRule" id="PRU01122"/>
    </source>
</evidence>
<dbReference type="InterPro" id="IPR036034">
    <property type="entry name" value="PDZ_sf"/>
</dbReference>
<dbReference type="RefSeq" id="WP_147384889.1">
    <property type="nucleotide sequence ID" value="NZ_QYRP01000002.1"/>
</dbReference>
<dbReference type="GO" id="GO:0004176">
    <property type="term" value="F:ATP-dependent peptidase activity"/>
    <property type="evidence" value="ECO:0007669"/>
    <property type="project" value="UniProtKB-UniRule"/>
</dbReference>
<dbReference type="EC" id="3.4.21.53" evidence="1"/>
<dbReference type="Proteomes" id="UP000276542">
    <property type="component" value="Unassembled WGS sequence"/>
</dbReference>
<comment type="catalytic activity">
    <reaction evidence="1">
        <text>Hydrolysis of proteins in presence of ATP.</text>
        <dbReference type="EC" id="3.4.21.53"/>
    </reaction>
</comment>
<dbReference type="InterPro" id="IPR027065">
    <property type="entry name" value="Lon_Prtase"/>
</dbReference>
<dbReference type="InterPro" id="IPR001478">
    <property type="entry name" value="PDZ"/>
</dbReference>
<feature type="domain" description="Lon proteolytic" evidence="2">
    <location>
        <begin position="234"/>
        <end position="334"/>
    </location>
</feature>
<evidence type="ECO:0000313" key="3">
    <source>
        <dbReference type="EMBL" id="RJS46680.1"/>
    </source>
</evidence>
<dbReference type="GO" id="GO:0004252">
    <property type="term" value="F:serine-type endopeptidase activity"/>
    <property type="evidence" value="ECO:0007669"/>
    <property type="project" value="UniProtKB-UniRule"/>
</dbReference>
<dbReference type="PROSITE" id="PS51786">
    <property type="entry name" value="LON_PROTEOLYTIC"/>
    <property type="match status" value="1"/>
</dbReference>
<dbReference type="Gene3D" id="3.30.230.10">
    <property type="match status" value="1"/>
</dbReference>
<proteinExistence type="inferred from homology"/>
<dbReference type="InterPro" id="IPR020568">
    <property type="entry name" value="Ribosomal_Su5_D2-typ_SF"/>
</dbReference>
<dbReference type="PANTHER" id="PTHR10046">
    <property type="entry name" value="ATP DEPENDENT LON PROTEASE FAMILY MEMBER"/>
    <property type="match status" value="1"/>
</dbReference>
<evidence type="ECO:0000259" key="2">
    <source>
        <dbReference type="PROSITE" id="PS51786"/>
    </source>
</evidence>
<dbReference type="Pfam" id="PF05362">
    <property type="entry name" value="Lon_C"/>
    <property type="match status" value="1"/>
</dbReference>
<gene>
    <name evidence="3" type="ORF">D4739_10935</name>
</gene>
<dbReference type="AlphaFoldDB" id="A0A3A5HFD0"/>
<evidence type="ECO:0000313" key="4">
    <source>
        <dbReference type="Proteomes" id="UP000276542"/>
    </source>
</evidence>
<dbReference type="InterPro" id="IPR014721">
    <property type="entry name" value="Ribsml_uS5_D2-typ_fold_subgr"/>
</dbReference>
<dbReference type="Pfam" id="PF13180">
    <property type="entry name" value="PDZ_2"/>
    <property type="match status" value="1"/>
</dbReference>
<dbReference type="OrthoDB" id="2356897at2"/>
<organism evidence="3 4">
    <name type="scientific">Nocardioides cavernaquae</name>
    <dbReference type="NCBI Taxonomy" id="2321396"/>
    <lineage>
        <taxon>Bacteria</taxon>
        <taxon>Bacillati</taxon>
        <taxon>Actinomycetota</taxon>
        <taxon>Actinomycetes</taxon>
        <taxon>Propionibacteriales</taxon>
        <taxon>Nocardioidaceae</taxon>
        <taxon>Nocardioides</taxon>
    </lineage>
</organism>
<dbReference type="GO" id="GO:0030163">
    <property type="term" value="P:protein catabolic process"/>
    <property type="evidence" value="ECO:0007669"/>
    <property type="project" value="InterPro"/>
</dbReference>
<reference evidence="4" key="1">
    <citation type="submission" date="2018-09" db="EMBL/GenBank/DDBJ databases">
        <authorList>
            <person name="Zhu H."/>
        </authorList>
    </citation>
    <scope>NUCLEOTIDE SEQUENCE [LARGE SCALE GENOMIC DNA]</scope>
    <source>
        <strain evidence="4">K1W22B-1</strain>
    </source>
</reference>
<protein>
    <recommendedName>
        <fullName evidence="1">endopeptidase La</fullName>
        <ecNumber evidence="1">3.4.21.53</ecNumber>
    </recommendedName>
</protein>
<feature type="active site" evidence="1">
    <location>
        <position position="241"/>
    </location>
</feature>
<keyword evidence="1" id="KW-0378">Hydrolase</keyword>
<dbReference type="InterPro" id="IPR008269">
    <property type="entry name" value="Lon_proteolytic"/>
</dbReference>
<feature type="active site" evidence="1">
    <location>
        <position position="286"/>
    </location>
</feature>
<dbReference type="EMBL" id="QYRP01000002">
    <property type="protein sequence ID" value="RJS46680.1"/>
    <property type="molecule type" value="Genomic_DNA"/>
</dbReference>
<dbReference type="Gene3D" id="2.30.42.10">
    <property type="match status" value="1"/>
</dbReference>
<accession>A0A3A5HFD0</accession>
<keyword evidence="1" id="KW-0720">Serine protease</keyword>
<keyword evidence="1" id="KW-0645">Protease</keyword>